<dbReference type="PANTHER" id="PTHR30250">
    <property type="entry name" value="PST FAMILY PREDICTED COLANIC ACID TRANSPORTER"/>
    <property type="match status" value="1"/>
</dbReference>
<dbReference type="KEGG" id="fmg:HYN48_03470"/>
<dbReference type="Pfam" id="PF01943">
    <property type="entry name" value="Polysacc_synt"/>
    <property type="match status" value="1"/>
</dbReference>
<keyword evidence="8" id="KW-1185">Reference proteome</keyword>
<proteinExistence type="predicted"/>
<feature type="transmembrane region" description="Helical" evidence="6">
    <location>
        <begin position="441"/>
        <end position="457"/>
    </location>
</feature>
<dbReference type="RefSeq" id="WP_108369805.1">
    <property type="nucleotide sequence ID" value="NZ_CP028811.1"/>
</dbReference>
<dbReference type="PANTHER" id="PTHR30250:SF11">
    <property type="entry name" value="O-ANTIGEN TRANSPORTER-RELATED"/>
    <property type="match status" value="1"/>
</dbReference>
<evidence type="ECO:0000256" key="6">
    <source>
        <dbReference type="SAM" id="Phobius"/>
    </source>
</evidence>
<accession>A0A2S0RD56</accession>
<evidence type="ECO:0000313" key="8">
    <source>
        <dbReference type="Proteomes" id="UP000244193"/>
    </source>
</evidence>
<organism evidence="7 8">
    <name type="scientific">Flavobacterium magnum</name>
    <dbReference type="NCBI Taxonomy" id="2162713"/>
    <lineage>
        <taxon>Bacteria</taxon>
        <taxon>Pseudomonadati</taxon>
        <taxon>Bacteroidota</taxon>
        <taxon>Flavobacteriia</taxon>
        <taxon>Flavobacteriales</taxon>
        <taxon>Flavobacteriaceae</taxon>
        <taxon>Flavobacterium</taxon>
    </lineage>
</organism>
<feature type="transmembrane region" description="Helical" evidence="6">
    <location>
        <begin position="12"/>
        <end position="33"/>
    </location>
</feature>
<feature type="transmembrane region" description="Helical" evidence="6">
    <location>
        <begin position="143"/>
        <end position="167"/>
    </location>
</feature>
<evidence type="ECO:0000256" key="5">
    <source>
        <dbReference type="ARBA" id="ARBA00023136"/>
    </source>
</evidence>
<dbReference type="OrthoDB" id="9814608at2"/>
<dbReference type="GO" id="GO:0005886">
    <property type="term" value="C:plasma membrane"/>
    <property type="evidence" value="ECO:0007669"/>
    <property type="project" value="UniProtKB-SubCell"/>
</dbReference>
<evidence type="ECO:0000256" key="2">
    <source>
        <dbReference type="ARBA" id="ARBA00022475"/>
    </source>
</evidence>
<dbReference type="Proteomes" id="UP000244193">
    <property type="component" value="Chromosome"/>
</dbReference>
<gene>
    <name evidence="7" type="ORF">HYN48_03470</name>
</gene>
<feature type="transmembrane region" description="Helical" evidence="6">
    <location>
        <begin position="39"/>
        <end position="61"/>
    </location>
</feature>
<keyword evidence="3 6" id="KW-0812">Transmembrane</keyword>
<evidence type="ECO:0000256" key="1">
    <source>
        <dbReference type="ARBA" id="ARBA00004651"/>
    </source>
</evidence>
<evidence type="ECO:0000313" key="7">
    <source>
        <dbReference type="EMBL" id="AWA29220.1"/>
    </source>
</evidence>
<feature type="transmembrane region" description="Helical" evidence="6">
    <location>
        <begin position="463"/>
        <end position="480"/>
    </location>
</feature>
<keyword evidence="2" id="KW-1003">Cell membrane</keyword>
<dbReference type="EMBL" id="CP028811">
    <property type="protein sequence ID" value="AWA29220.1"/>
    <property type="molecule type" value="Genomic_DNA"/>
</dbReference>
<feature type="transmembrane region" description="Helical" evidence="6">
    <location>
        <begin position="266"/>
        <end position="287"/>
    </location>
</feature>
<dbReference type="InterPro" id="IPR050833">
    <property type="entry name" value="Poly_Biosynth_Transport"/>
</dbReference>
<keyword evidence="4 6" id="KW-1133">Transmembrane helix</keyword>
<keyword evidence="5 6" id="KW-0472">Membrane</keyword>
<protein>
    <submittedName>
        <fullName evidence="7">Polysaccharide biosynthesis protein</fullName>
    </submittedName>
</protein>
<feature type="transmembrane region" description="Helical" evidence="6">
    <location>
        <begin position="187"/>
        <end position="207"/>
    </location>
</feature>
<feature type="transmembrane region" description="Helical" evidence="6">
    <location>
        <begin position="228"/>
        <end position="246"/>
    </location>
</feature>
<sequence length="515" mass="58677">MSLYKNLFKQTAIYGLATVLPRIFSFLLVPLYVKLLDTAQYGSVNVIFSYIIFFNVILAYGMETSFFRFYNKESDKDNVIRTATISIFWSSIAFLGGALLFRNALAHLIGFDVRFITYTIWIIVLDALAVVPFSKLRAHGRPLFYAFVKIGNVVVNLLLNLFFLIYLPKIATAWPDSFLAGFYFRDFQTGYIFISNIIASGLTLLVLSPNYFNIRWRFDFALWKRMMGYGLPILVAGIAFAINDQFDKILLEKLLPANIAKAEVGVYAACYKLGLFMVLYRTAYTLGIEPFFFSHADKDNASQTYATITKYFVIFGSFILLFVIVFADLFKKVMIPNPEYWEAMKVVPLIILANFFLGIYTNLSVWYKLIDKTYIGAYISVIGAVITLALNFMLIPLFENSGYDGYMGSAIATIAAYGSMMLISYIWGNRHYPIPYDSKKIGSYLGISILLSALSFYVFRENYAIGLAFLLIFLYFIYYNEKTTLQAILSRKQAAPSAKDIIPNTQNPDEDPDRQ</sequence>
<feature type="transmembrane region" description="Helical" evidence="6">
    <location>
        <begin position="347"/>
        <end position="367"/>
    </location>
</feature>
<feature type="transmembrane region" description="Helical" evidence="6">
    <location>
        <begin position="374"/>
        <end position="394"/>
    </location>
</feature>
<name>A0A2S0RD56_9FLAO</name>
<evidence type="ECO:0000256" key="3">
    <source>
        <dbReference type="ARBA" id="ARBA00022692"/>
    </source>
</evidence>
<dbReference type="InterPro" id="IPR002797">
    <property type="entry name" value="Polysacc_synth"/>
</dbReference>
<evidence type="ECO:0000256" key="4">
    <source>
        <dbReference type="ARBA" id="ARBA00022989"/>
    </source>
</evidence>
<feature type="transmembrane region" description="Helical" evidence="6">
    <location>
        <begin position="113"/>
        <end position="131"/>
    </location>
</feature>
<comment type="subcellular location">
    <subcellularLocation>
        <location evidence="1">Cell membrane</location>
        <topology evidence="1">Multi-pass membrane protein</topology>
    </subcellularLocation>
</comment>
<feature type="transmembrane region" description="Helical" evidence="6">
    <location>
        <begin position="406"/>
        <end position="429"/>
    </location>
</feature>
<dbReference type="AlphaFoldDB" id="A0A2S0RD56"/>
<feature type="transmembrane region" description="Helical" evidence="6">
    <location>
        <begin position="82"/>
        <end position="101"/>
    </location>
</feature>
<feature type="transmembrane region" description="Helical" evidence="6">
    <location>
        <begin position="308"/>
        <end position="327"/>
    </location>
</feature>
<reference evidence="7 8" key="1">
    <citation type="submission" date="2018-04" db="EMBL/GenBank/DDBJ databases">
        <title>Genome sequencing of Flavobacterium sp. HYN0048.</title>
        <authorList>
            <person name="Yi H."/>
            <person name="Baek C."/>
        </authorList>
    </citation>
    <scope>NUCLEOTIDE SEQUENCE [LARGE SCALE GENOMIC DNA]</scope>
    <source>
        <strain evidence="7 8">HYN0048</strain>
    </source>
</reference>